<dbReference type="eggNOG" id="COG4966">
    <property type="taxonomic scope" value="Bacteria"/>
</dbReference>
<protein>
    <submittedName>
        <fullName evidence="2">Type IV fimbrial biogenesis protein PilW</fullName>
    </submittedName>
</protein>
<evidence type="ECO:0000313" key="2">
    <source>
        <dbReference type="EMBL" id="KGE04138.1"/>
    </source>
</evidence>
<comment type="caution">
    <text evidence="2">The sequence shown here is derived from an EMBL/GenBank/DDBJ whole genome shotgun (WGS) entry which is preliminary data.</text>
</comment>
<dbReference type="OrthoDB" id="5296662at2"/>
<gene>
    <name evidence="2" type="ORF">HRUBRA_01270</name>
</gene>
<keyword evidence="1" id="KW-1133">Transmembrane helix</keyword>
<keyword evidence="3" id="KW-1185">Reference proteome</keyword>
<accession>A0A095VSV6</accession>
<dbReference type="PROSITE" id="PS00409">
    <property type="entry name" value="PROKAR_NTER_METHYL"/>
    <property type="match status" value="1"/>
</dbReference>
<dbReference type="HOGENOM" id="CLU_705249_0_0_6"/>
<dbReference type="Pfam" id="PF16074">
    <property type="entry name" value="PilW"/>
    <property type="match status" value="1"/>
</dbReference>
<evidence type="ECO:0000313" key="3">
    <source>
        <dbReference type="Proteomes" id="UP000029640"/>
    </source>
</evidence>
<feature type="transmembrane region" description="Helical" evidence="1">
    <location>
        <begin position="12"/>
        <end position="32"/>
    </location>
</feature>
<reference evidence="2 3" key="1">
    <citation type="journal article" date="2014" name="Genome Announc.">
        <title>Genome Sequence of Gammaproteobacterial Pseudohaliea rubra Type Strain DSM 19751, Isolated from Coastal Seawater of the Mediterranean Sea.</title>
        <authorList>
            <person name="Spring S."/>
            <person name="Fiebig A."/>
            <person name="Riedel T."/>
            <person name="Goker M."/>
            <person name="Klenk H.P."/>
        </authorList>
    </citation>
    <scope>NUCLEOTIDE SEQUENCE [LARGE SCALE GENOMIC DNA]</scope>
    <source>
        <strain evidence="2 3">DSM 19751</strain>
    </source>
</reference>
<dbReference type="InterPro" id="IPR032092">
    <property type="entry name" value="PilW"/>
</dbReference>
<dbReference type="AlphaFoldDB" id="A0A095VSV6"/>
<organism evidence="2 3">
    <name type="scientific">Pseudohaliea rubra DSM 19751</name>
    <dbReference type="NCBI Taxonomy" id="1265313"/>
    <lineage>
        <taxon>Bacteria</taxon>
        <taxon>Pseudomonadati</taxon>
        <taxon>Pseudomonadota</taxon>
        <taxon>Gammaproteobacteria</taxon>
        <taxon>Cellvibrionales</taxon>
        <taxon>Halieaceae</taxon>
        <taxon>Pseudohaliea</taxon>
    </lineage>
</organism>
<dbReference type="STRING" id="1265313.HRUBRA_01270"/>
<dbReference type="GO" id="GO:0043683">
    <property type="term" value="P:type IV pilus assembly"/>
    <property type="evidence" value="ECO:0007669"/>
    <property type="project" value="InterPro"/>
</dbReference>
<name>A0A095VSV6_9GAMM</name>
<dbReference type="Pfam" id="PF07963">
    <property type="entry name" value="N_methyl"/>
    <property type="match status" value="1"/>
</dbReference>
<dbReference type="RefSeq" id="WP_084592663.1">
    <property type="nucleotide sequence ID" value="NZ_KN234793.1"/>
</dbReference>
<dbReference type="InterPro" id="IPR012902">
    <property type="entry name" value="N_methyl_site"/>
</dbReference>
<proteinExistence type="predicted"/>
<dbReference type="EMBL" id="AUVB01000037">
    <property type="protein sequence ID" value="KGE04138.1"/>
    <property type="molecule type" value="Genomic_DNA"/>
</dbReference>
<dbReference type="Proteomes" id="UP000029640">
    <property type="component" value="Unassembled WGS sequence"/>
</dbReference>
<evidence type="ECO:0000256" key="1">
    <source>
        <dbReference type="SAM" id="Phobius"/>
    </source>
</evidence>
<dbReference type="NCBIfam" id="TIGR02532">
    <property type="entry name" value="IV_pilin_GFxxxE"/>
    <property type="match status" value="1"/>
</dbReference>
<keyword evidence="1" id="KW-0472">Membrane</keyword>
<keyword evidence="1" id="KW-0812">Transmembrane</keyword>
<sequence length="350" mass="37433">MRRPHRLCRRHGFSLVELMIAIALGAVLMLAVTELATRNSAVRNELQRSAAQIENGVFAIQQLEQDIANAGFWGETGQPPAVTYDGAQYSACSTTPPLFVGTATAPAALGEELRQATCYPVLGGQAPPTPAGLAVKDGTDYLAIRRGSSCSLDDAGCDPAVPGDVYLQANACFEPNVSGAPAPGDLQFSTVVAELEFMTRACDTVTPVELAPRYRLLSRIYFINDDDQLARAELSGTGPGAYDTVEALVDGVEALRLEYGLDNGATTGSFAGDGQVDEYVRTPLGAGWSDVVAVRVFLVVRSRESSPGHVDNRSYTVAGESYTVPAAYSDYKRQVFSRTVVLRNVAERRE</sequence>